<evidence type="ECO:0000313" key="1">
    <source>
        <dbReference type="EMBL" id="OTF72009.1"/>
    </source>
</evidence>
<sequence length="239" mass="29143">MYSLLELQCPNTDMFNLIKAILNKYDQHQKEQQHQDDGKNLTEFLLENLNLFHHLPEDIENLACIQKQLDDDYNHYEQMKSSRMKEIIERIRKHFANLSAKCMIDFENLVQSNDHYRQLFQKSDDYNAELLEAHESELSRLKRYYNEYEKFFTLIAQCHRLQEEIVECEQQSRNVYTTKNRGGIMLQILNKQRTTQKRLLHAQEQIRKWYNEYYYHREDNLTIPFDYYGVRIEDIINIT</sequence>
<keyword evidence="2" id="KW-1185">Reference proteome</keyword>
<protein>
    <submittedName>
        <fullName evidence="1">Uncharacterized protein</fullName>
    </submittedName>
</protein>
<dbReference type="Pfam" id="PF03999">
    <property type="entry name" value="MAP65_ASE1"/>
    <property type="match status" value="1"/>
</dbReference>
<name>A0A1Y3AU45_EURMA</name>
<dbReference type="Gene3D" id="1.20.58.1520">
    <property type="match status" value="1"/>
</dbReference>
<dbReference type="AlphaFoldDB" id="A0A1Y3AU45"/>
<organism evidence="1 2">
    <name type="scientific">Euroglyphus maynei</name>
    <name type="common">Mayne's house dust mite</name>
    <dbReference type="NCBI Taxonomy" id="6958"/>
    <lineage>
        <taxon>Eukaryota</taxon>
        <taxon>Metazoa</taxon>
        <taxon>Ecdysozoa</taxon>
        <taxon>Arthropoda</taxon>
        <taxon>Chelicerata</taxon>
        <taxon>Arachnida</taxon>
        <taxon>Acari</taxon>
        <taxon>Acariformes</taxon>
        <taxon>Sarcoptiformes</taxon>
        <taxon>Astigmata</taxon>
        <taxon>Psoroptidia</taxon>
        <taxon>Analgoidea</taxon>
        <taxon>Pyroglyphidae</taxon>
        <taxon>Pyroglyphinae</taxon>
        <taxon>Euroglyphus</taxon>
    </lineage>
</organism>
<dbReference type="OrthoDB" id="642895at2759"/>
<gene>
    <name evidence="1" type="ORF">BLA29_005123</name>
</gene>
<evidence type="ECO:0000313" key="2">
    <source>
        <dbReference type="Proteomes" id="UP000194236"/>
    </source>
</evidence>
<dbReference type="EMBL" id="MUJZ01058318">
    <property type="protein sequence ID" value="OTF72009.1"/>
    <property type="molecule type" value="Genomic_DNA"/>
</dbReference>
<proteinExistence type="predicted"/>
<comment type="caution">
    <text evidence="1">The sequence shown here is derived from an EMBL/GenBank/DDBJ whole genome shotgun (WGS) entry which is preliminary data.</text>
</comment>
<accession>A0A1Y3AU45</accession>
<reference evidence="1 2" key="1">
    <citation type="submission" date="2017-03" db="EMBL/GenBank/DDBJ databases">
        <title>Genome Survey of Euroglyphus maynei.</title>
        <authorList>
            <person name="Arlian L.G."/>
            <person name="Morgan M.S."/>
            <person name="Rider S.D."/>
        </authorList>
    </citation>
    <scope>NUCLEOTIDE SEQUENCE [LARGE SCALE GENOMIC DNA]</scope>
    <source>
        <strain evidence="1">Arlian Lab</strain>
        <tissue evidence="1">Whole body</tissue>
    </source>
</reference>
<dbReference type="Proteomes" id="UP000194236">
    <property type="component" value="Unassembled WGS sequence"/>
</dbReference>